<dbReference type="AlphaFoldDB" id="A0A084VY88"/>
<evidence type="ECO:0000313" key="2">
    <source>
        <dbReference type="EnsemblMetazoa" id="ASIC010801-PA"/>
    </source>
</evidence>
<dbReference type="GO" id="GO:0016740">
    <property type="term" value="F:transferase activity"/>
    <property type="evidence" value="ECO:0007669"/>
    <property type="project" value="UniProtKB-KW"/>
</dbReference>
<keyword evidence="3" id="KW-1185">Reference proteome</keyword>
<dbReference type="VEuPathDB" id="VectorBase:ASIC010801"/>
<evidence type="ECO:0000313" key="3">
    <source>
        <dbReference type="Proteomes" id="UP000030765"/>
    </source>
</evidence>
<dbReference type="EMBL" id="ATLV01018330">
    <property type="status" value="NOT_ANNOTATED_CDS"/>
    <property type="molecule type" value="Genomic_DNA"/>
</dbReference>
<keyword evidence="1" id="KW-0808">Transferase</keyword>
<proteinExistence type="predicted"/>
<organism evidence="1">
    <name type="scientific">Anopheles sinensis</name>
    <name type="common">Mosquito</name>
    <dbReference type="NCBI Taxonomy" id="74873"/>
    <lineage>
        <taxon>Eukaryota</taxon>
        <taxon>Metazoa</taxon>
        <taxon>Ecdysozoa</taxon>
        <taxon>Arthropoda</taxon>
        <taxon>Hexapoda</taxon>
        <taxon>Insecta</taxon>
        <taxon>Pterygota</taxon>
        <taxon>Neoptera</taxon>
        <taxon>Endopterygota</taxon>
        <taxon>Diptera</taxon>
        <taxon>Nematocera</taxon>
        <taxon>Culicoidea</taxon>
        <taxon>Culicidae</taxon>
        <taxon>Anophelinae</taxon>
        <taxon>Anopheles</taxon>
    </lineage>
</organism>
<dbReference type="EMBL" id="KE525231">
    <property type="protein sequence ID" value="KFB42932.1"/>
    <property type="molecule type" value="Genomic_DNA"/>
</dbReference>
<evidence type="ECO:0000313" key="1">
    <source>
        <dbReference type="EMBL" id="KFB42932.1"/>
    </source>
</evidence>
<reference evidence="1 3" key="1">
    <citation type="journal article" date="2014" name="BMC Genomics">
        <title>Genome sequence of Anopheles sinensis provides insight into genetics basis of mosquito competence for malaria parasites.</title>
        <authorList>
            <person name="Zhou D."/>
            <person name="Zhang D."/>
            <person name="Ding G."/>
            <person name="Shi L."/>
            <person name="Hou Q."/>
            <person name="Ye Y."/>
            <person name="Xu Y."/>
            <person name="Zhou H."/>
            <person name="Xiong C."/>
            <person name="Li S."/>
            <person name="Yu J."/>
            <person name="Hong S."/>
            <person name="Yu X."/>
            <person name="Zou P."/>
            <person name="Chen C."/>
            <person name="Chang X."/>
            <person name="Wang W."/>
            <person name="Lv Y."/>
            <person name="Sun Y."/>
            <person name="Ma L."/>
            <person name="Shen B."/>
            <person name="Zhu C."/>
        </authorList>
    </citation>
    <scope>NUCLEOTIDE SEQUENCE [LARGE SCALE GENOMIC DNA]</scope>
</reference>
<sequence>MPKMFGRCFPTPPRFSLRNRAKAMAKVKSFPPPAGANGRWRSFRKALSGSGQCRGTLYFGPTTETTDTVRVFYERY</sequence>
<reference evidence="2" key="2">
    <citation type="submission" date="2020-05" db="UniProtKB">
        <authorList>
            <consortium name="EnsemblMetazoa"/>
        </authorList>
    </citation>
    <scope>IDENTIFICATION</scope>
</reference>
<name>A0A084VY88_ANOSI</name>
<dbReference type="EnsemblMetazoa" id="ASIC010801-RA">
    <property type="protein sequence ID" value="ASIC010801-PA"/>
    <property type="gene ID" value="ASIC010801"/>
</dbReference>
<dbReference type="Proteomes" id="UP000030765">
    <property type="component" value="Unassembled WGS sequence"/>
</dbReference>
<protein>
    <submittedName>
        <fullName evidence="1 2">N-acetyltransferase 14 isoform X1</fullName>
    </submittedName>
</protein>
<gene>
    <name evidence="1" type="ORF">ZHAS_00010801</name>
</gene>
<accession>A0A084VY88</accession>